<dbReference type="AlphaFoldDB" id="A0A6I9V3T1"/>
<feature type="chain" id="PRO_5046098395" evidence="2">
    <location>
        <begin position="23"/>
        <end position="553"/>
    </location>
</feature>
<sequence>MLPHTILLALLLCCQQLSPARTTRLPLEVYELTAAAAATACSAADDSSADTRHRNLEYATVNAKMLQQAAAASNSAVSATTTTIATQAAAAIATDSQHAAAGAPSANQHTQQQAKQQSDLLLDQRRSRQMLEIIEQQQREHQQHNYHRETLLQQQQQQLKLSKTASPFAVYEKDNNSYNRQRHGAGRAGVQDVRVLYQVGDSEDDLPICAPNAVCSKIDLYETPWIERQCRCPAVNRQPHIVLHHHAHHSAGDAGVLTSHAATAAAAHDKYRSYYERERLLQHKRLLVGDYNDKKFEQLHLKKLMQRLGAVYEEDLHLPPSDYAAASVASHSEDNDALPNSQEDELLSELSDNEFPHTPSRRNYYSVEPSTAHMRHSGHNGHRAKEPINYIGGCPSGLGVEDGHTIADKTRHYKMCQPVHKLPVCKHFRDYTWTLTTSAELNVTEQIVHCRCPKNSVTYLTKREPATDGASGYTYLFACSPITRIRCQRKQPCKLFTVRKRQEFLDEVNINALCQCPKGHRCPSHHTQSGVIPGESFLEDNIQTYSGYCMAND</sequence>
<protein>
    <submittedName>
        <fullName evidence="4">Protein giant-lens</fullName>
    </submittedName>
</protein>
<feature type="signal peptide" evidence="2">
    <location>
        <begin position="1"/>
        <end position="22"/>
    </location>
</feature>
<dbReference type="Proteomes" id="UP001652620">
    <property type="component" value="Chromosome 5"/>
</dbReference>
<reference evidence="4" key="1">
    <citation type="submission" date="2025-08" db="UniProtKB">
        <authorList>
            <consortium name="RefSeq"/>
        </authorList>
    </citation>
    <scope>IDENTIFICATION</scope>
    <source>
        <tissue evidence="4">Adult</tissue>
    </source>
</reference>
<dbReference type="RefSeq" id="XP_011203678.2">
    <property type="nucleotide sequence ID" value="XM_011205376.4"/>
</dbReference>
<dbReference type="OrthoDB" id="8177523at2759"/>
<dbReference type="Gene3D" id="2.20.20.160">
    <property type="match status" value="3"/>
</dbReference>
<dbReference type="GeneID" id="105226487"/>
<dbReference type="KEGG" id="bdr:105226487"/>
<evidence type="ECO:0000256" key="2">
    <source>
        <dbReference type="SAM" id="SignalP"/>
    </source>
</evidence>
<keyword evidence="3" id="KW-1185">Reference proteome</keyword>
<accession>A0A6I9V3T1</accession>
<name>A0A6I9V3T1_BACDO</name>
<evidence type="ECO:0000256" key="1">
    <source>
        <dbReference type="SAM" id="MobiDB-lite"/>
    </source>
</evidence>
<feature type="region of interest" description="Disordered" evidence="1">
    <location>
        <begin position="324"/>
        <end position="362"/>
    </location>
</feature>
<dbReference type="Pfam" id="PF11581">
    <property type="entry name" value="Argos"/>
    <property type="match status" value="1"/>
</dbReference>
<gene>
    <name evidence="4" type="primary">LOC105226487</name>
</gene>
<feature type="region of interest" description="Disordered" evidence="1">
    <location>
        <begin position="99"/>
        <end position="119"/>
    </location>
</feature>
<evidence type="ECO:0000313" key="3">
    <source>
        <dbReference type="Proteomes" id="UP001652620"/>
    </source>
</evidence>
<dbReference type="InterPro" id="IPR021633">
    <property type="entry name" value="Argos"/>
</dbReference>
<keyword evidence="2" id="KW-0732">Signal</keyword>
<dbReference type="Gene3D" id="2.20.20.150">
    <property type="match status" value="1"/>
</dbReference>
<evidence type="ECO:0000313" key="4">
    <source>
        <dbReference type="RefSeq" id="XP_011203678.2"/>
    </source>
</evidence>
<proteinExistence type="predicted"/>
<organism evidence="3 4">
    <name type="scientific">Bactrocera dorsalis</name>
    <name type="common">Oriental fruit fly</name>
    <name type="synonym">Dacus dorsalis</name>
    <dbReference type="NCBI Taxonomy" id="27457"/>
    <lineage>
        <taxon>Eukaryota</taxon>
        <taxon>Metazoa</taxon>
        <taxon>Ecdysozoa</taxon>
        <taxon>Arthropoda</taxon>
        <taxon>Hexapoda</taxon>
        <taxon>Insecta</taxon>
        <taxon>Pterygota</taxon>
        <taxon>Neoptera</taxon>
        <taxon>Endopterygota</taxon>
        <taxon>Diptera</taxon>
        <taxon>Brachycera</taxon>
        <taxon>Muscomorpha</taxon>
        <taxon>Tephritoidea</taxon>
        <taxon>Tephritidae</taxon>
        <taxon>Bactrocera</taxon>
        <taxon>Bactrocera</taxon>
    </lineage>
</organism>
<feature type="compositionally biased region" description="Low complexity" evidence="1">
    <location>
        <begin position="108"/>
        <end position="117"/>
    </location>
</feature>